<organism evidence="1">
    <name type="scientific">Candidatus Heimdallarchaeum endolithica</name>
    <dbReference type="NCBI Taxonomy" id="2876572"/>
    <lineage>
        <taxon>Archaea</taxon>
        <taxon>Promethearchaeati</taxon>
        <taxon>Candidatus Heimdallarchaeota</taxon>
        <taxon>Candidatus Heimdallarchaeia (ex Rinke et al. 2021) (nom. nud.)</taxon>
        <taxon>Candidatus Heimdallarchaeales</taxon>
        <taxon>Candidatus Heimdallarchaeaceae</taxon>
        <taxon>Candidatus Heimdallarchaeum</taxon>
    </lineage>
</organism>
<dbReference type="Proteomes" id="UP001200513">
    <property type="component" value="Chromosome"/>
</dbReference>
<dbReference type="AlphaFoldDB" id="A0A9Y1FNU5"/>
<evidence type="ECO:0000313" key="1">
    <source>
        <dbReference type="EMBL" id="UJG43274.1"/>
    </source>
</evidence>
<protein>
    <submittedName>
        <fullName evidence="1">Uncharacterized protein</fullName>
    </submittedName>
</protein>
<proteinExistence type="predicted"/>
<gene>
    <name evidence="1" type="ORF">K9W46_12990</name>
</gene>
<reference evidence="1" key="1">
    <citation type="journal article" date="2022" name="Nat. Microbiol.">
        <title>Unique mobile elements and scalable gene flow at the prokaryote-eukaryote boundary revealed by circularized Asgard archaea genomes.</title>
        <authorList>
            <person name="Wu F."/>
            <person name="Speth D.R."/>
            <person name="Philosof A."/>
            <person name="Cremiere A."/>
            <person name="Narayanan A."/>
            <person name="Barco R.A."/>
            <person name="Connon S.A."/>
            <person name="Amend J.P."/>
            <person name="Antoshechkin I.A."/>
            <person name="Orphan V.J."/>
        </authorList>
    </citation>
    <scope>NUCLEOTIDE SEQUENCE</scope>
    <source>
        <strain evidence="1">PR6</strain>
    </source>
</reference>
<sequence>MDPIITLTKFNYLFLEKIKDQSIQSIIPEEAFYLDINSTIPRLLEFVTDGKIVVGILADKYQKSHQLSSKEEQIYKRRTISRKARELLSIINSRNVTTLEDAGKRIISQDMDWNKVSTNYEQEKLFFSEV</sequence>
<dbReference type="EMBL" id="CP084167">
    <property type="protein sequence ID" value="UJG43274.1"/>
    <property type="molecule type" value="Genomic_DNA"/>
</dbReference>
<name>A0A9Y1FNU5_9ARCH</name>
<accession>A0A9Y1FNU5</accession>